<feature type="compositionally biased region" description="Low complexity" evidence="1">
    <location>
        <begin position="772"/>
        <end position="781"/>
    </location>
</feature>
<dbReference type="GeneID" id="54355424"/>
<evidence type="ECO:0000313" key="2">
    <source>
        <dbReference type="EMBL" id="KAF1933004.1"/>
    </source>
</evidence>
<feature type="compositionally biased region" description="Pro residues" evidence="1">
    <location>
        <begin position="230"/>
        <end position="240"/>
    </location>
</feature>
<feature type="compositionally biased region" description="Low complexity" evidence="1">
    <location>
        <begin position="241"/>
        <end position="253"/>
    </location>
</feature>
<name>A0A6A5S0L7_9PLEO</name>
<reference evidence="2" key="1">
    <citation type="journal article" date="2020" name="Stud. Mycol.">
        <title>101 Dothideomycetes genomes: a test case for predicting lifestyles and emergence of pathogens.</title>
        <authorList>
            <person name="Haridas S."/>
            <person name="Albert R."/>
            <person name="Binder M."/>
            <person name="Bloem J."/>
            <person name="Labutti K."/>
            <person name="Salamov A."/>
            <person name="Andreopoulos B."/>
            <person name="Baker S."/>
            <person name="Barry K."/>
            <person name="Bills G."/>
            <person name="Bluhm B."/>
            <person name="Cannon C."/>
            <person name="Castanera R."/>
            <person name="Culley D."/>
            <person name="Daum C."/>
            <person name="Ezra D."/>
            <person name="Gonzalez J."/>
            <person name="Henrissat B."/>
            <person name="Kuo A."/>
            <person name="Liang C."/>
            <person name="Lipzen A."/>
            <person name="Lutzoni F."/>
            <person name="Magnuson J."/>
            <person name="Mondo S."/>
            <person name="Nolan M."/>
            <person name="Ohm R."/>
            <person name="Pangilinan J."/>
            <person name="Park H.-J."/>
            <person name="Ramirez L."/>
            <person name="Alfaro M."/>
            <person name="Sun H."/>
            <person name="Tritt A."/>
            <person name="Yoshinaga Y."/>
            <person name="Zwiers L.-H."/>
            <person name="Turgeon B."/>
            <person name="Goodwin S."/>
            <person name="Spatafora J."/>
            <person name="Crous P."/>
            <person name="Grigoriev I."/>
        </authorList>
    </citation>
    <scope>NUCLEOTIDE SEQUENCE</scope>
    <source>
        <strain evidence="2">CBS 183.55</strain>
    </source>
</reference>
<dbReference type="AlphaFoldDB" id="A0A6A5S0L7"/>
<feature type="region of interest" description="Disordered" evidence="1">
    <location>
        <begin position="128"/>
        <end position="203"/>
    </location>
</feature>
<evidence type="ECO:0000256" key="1">
    <source>
        <dbReference type="SAM" id="MobiDB-lite"/>
    </source>
</evidence>
<dbReference type="RefSeq" id="XP_033453252.1">
    <property type="nucleotide sequence ID" value="XM_033597757.1"/>
</dbReference>
<protein>
    <submittedName>
        <fullName evidence="2">Uncharacterized protein</fullName>
    </submittedName>
</protein>
<feature type="region of interest" description="Disordered" evidence="1">
    <location>
        <begin position="767"/>
        <end position="812"/>
    </location>
</feature>
<proteinExistence type="predicted"/>
<accession>A0A6A5S0L7</accession>
<gene>
    <name evidence="2" type="ORF">M421DRAFT_89304</name>
</gene>
<sequence>MVLRQPRTSCNNGLPIRRLSPARALKDNRCLECPSGTPSDTHHAACLQNDFAPTPNRFGVLAGLNPSPETKWAFDYVPTSKSSTRKRGKRGGRQKRLKHTAKTTCEKPEADGVDELCDRFAALHLDDNAPTAAPRKTDHRPPSGATSDLNIVTHHWAPQFRPDSLSTSPPARVEPTNIPVTTLSQKPTLDQGPSTDVPTSTRKLSPTFPLSAFLKDLASPTDCAGYWPRSPAPGSAPPPRISNSSSRRSAPPLLTPALPAGNCSLNIRSSNTALHLSNAIESQRAVPTTSLLSTNAALTYKSFPAFGVVPFTPLSESISTTSPAPFPLPPPAKQSIVSTPSPPEALWAPTSTMLTTIPPAPQRSSGSWQETSEGITVFHPSPKALITAPVASPYPFVYPPRPWTPSAVPNDLFKNTAAVPMRLKSKFTFTPDPPGRRIIQKEFLKMGHAPECWCDSHKQALQAKDLAVRTASGEGSSTGTVPLDDANTLRPQMRTMDARRMAHTSSSGTADIPVDVIVHSKDSPSAESPADFVEARLGGAKASLPMDNSHSDISSLDKAMETLNHAIVNPQSEMEAAGLIGDLRASPRRLANLGAADAQAAHIAPGLSCAPSTSVRSRQTIGEFMAQIQTQRRASPLNTTMNGPQAPVETTMTDSDLDYLPASSPVAIPRSSHAGCNLTDLGEDLESDSSDGDAVMGTPSSEGAYFDFQGLATSSSEGMGSEFEGLEVIEGVPVDSDEDWTTVSPNLHARRTSSSLSLRTVSNASMQNPSAPLIVSSSPVTLPSPPRTPSFSPYPARVSDDWSEGDYGSFRS</sequence>
<feature type="compositionally biased region" description="Polar residues" evidence="1">
    <location>
        <begin position="178"/>
        <end position="203"/>
    </location>
</feature>
<keyword evidence="3" id="KW-1185">Reference proteome</keyword>
<dbReference type="OrthoDB" id="3798510at2759"/>
<dbReference type="EMBL" id="ML978958">
    <property type="protein sequence ID" value="KAF1933004.1"/>
    <property type="molecule type" value="Genomic_DNA"/>
</dbReference>
<feature type="region of interest" description="Disordered" evidence="1">
    <location>
        <begin position="225"/>
        <end position="253"/>
    </location>
</feature>
<evidence type="ECO:0000313" key="3">
    <source>
        <dbReference type="Proteomes" id="UP000800082"/>
    </source>
</evidence>
<organism evidence="2 3">
    <name type="scientific">Didymella exigua CBS 183.55</name>
    <dbReference type="NCBI Taxonomy" id="1150837"/>
    <lineage>
        <taxon>Eukaryota</taxon>
        <taxon>Fungi</taxon>
        <taxon>Dikarya</taxon>
        <taxon>Ascomycota</taxon>
        <taxon>Pezizomycotina</taxon>
        <taxon>Dothideomycetes</taxon>
        <taxon>Pleosporomycetidae</taxon>
        <taxon>Pleosporales</taxon>
        <taxon>Pleosporineae</taxon>
        <taxon>Didymellaceae</taxon>
        <taxon>Didymella</taxon>
    </lineage>
</organism>
<feature type="compositionally biased region" description="Basic residues" evidence="1">
    <location>
        <begin position="83"/>
        <end position="101"/>
    </location>
</feature>
<feature type="region of interest" description="Disordered" evidence="1">
    <location>
        <begin position="80"/>
        <end position="101"/>
    </location>
</feature>
<dbReference type="Proteomes" id="UP000800082">
    <property type="component" value="Unassembled WGS sequence"/>
</dbReference>